<gene>
    <name evidence="2" type="ORF">N7468_003767</name>
</gene>
<accession>A0A9W9P747</accession>
<evidence type="ECO:0000313" key="2">
    <source>
        <dbReference type="EMBL" id="KAJ5239148.1"/>
    </source>
</evidence>
<keyword evidence="3" id="KW-1185">Reference proteome</keyword>
<dbReference type="Pfam" id="PF25053">
    <property type="entry name" value="DUF7791"/>
    <property type="match status" value="1"/>
</dbReference>
<organism evidence="2 3">
    <name type="scientific">Penicillium chermesinum</name>
    <dbReference type="NCBI Taxonomy" id="63820"/>
    <lineage>
        <taxon>Eukaryota</taxon>
        <taxon>Fungi</taxon>
        <taxon>Dikarya</taxon>
        <taxon>Ascomycota</taxon>
        <taxon>Pezizomycotina</taxon>
        <taxon>Eurotiomycetes</taxon>
        <taxon>Eurotiomycetidae</taxon>
        <taxon>Eurotiales</taxon>
        <taxon>Aspergillaceae</taxon>
        <taxon>Penicillium</taxon>
    </lineage>
</organism>
<feature type="domain" description="DUF7791" evidence="1">
    <location>
        <begin position="73"/>
        <end position="191"/>
    </location>
</feature>
<dbReference type="PANTHER" id="PTHR10039">
    <property type="entry name" value="AMELOGENIN"/>
    <property type="match status" value="1"/>
</dbReference>
<dbReference type="GeneID" id="83200367"/>
<reference evidence="2" key="2">
    <citation type="journal article" date="2023" name="IMA Fungus">
        <title>Comparative genomic study of the Penicillium genus elucidates a diverse pangenome and 15 lateral gene transfer events.</title>
        <authorList>
            <person name="Petersen C."/>
            <person name="Sorensen T."/>
            <person name="Nielsen M.R."/>
            <person name="Sondergaard T.E."/>
            <person name="Sorensen J.L."/>
            <person name="Fitzpatrick D.A."/>
            <person name="Frisvad J.C."/>
            <person name="Nielsen K.L."/>
        </authorList>
    </citation>
    <scope>NUCLEOTIDE SEQUENCE</scope>
    <source>
        <strain evidence="2">IBT 19713</strain>
    </source>
</reference>
<reference evidence="2" key="1">
    <citation type="submission" date="2022-11" db="EMBL/GenBank/DDBJ databases">
        <authorList>
            <person name="Petersen C."/>
        </authorList>
    </citation>
    <scope>NUCLEOTIDE SEQUENCE</scope>
    <source>
        <strain evidence="2">IBT 19713</strain>
    </source>
</reference>
<evidence type="ECO:0000259" key="1">
    <source>
        <dbReference type="Pfam" id="PF25053"/>
    </source>
</evidence>
<dbReference type="OrthoDB" id="443402at2759"/>
<comment type="caution">
    <text evidence="2">The sequence shown here is derived from an EMBL/GenBank/DDBJ whole genome shotgun (WGS) entry which is preliminary data.</text>
</comment>
<dbReference type="PANTHER" id="PTHR10039:SF5">
    <property type="entry name" value="NACHT DOMAIN-CONTAINING PROTEIN"/>
    <property type="match status" value="1"/>
</dbReference>
<proteinExistence type="predicted"/>
<dbReference type="InterPro" id="IPR056693">
    <property type="entry name" value="DUF7791"/>
</dbReference>
<evidence type="ECO:0000313" key="3">
    <source>
        <dbReference type="Proteomes" id="UP001150941"/>
    </source>
</evidence>
<dbReference type="Proteomes" id="UP001150941">
    <property type="component" value="Unassembled WGS sequence"/>
</dbReference>
<dbReference type="EMBL" id="JAPQKS010000003">
    <property type="protein sequence ID" value="KAJ5239148.1"/>
    <property type="molecule type" value="Genomic_DNA"/>
</dbReference>
<dbReference type="RefSeq" id="XP_058332067.1">
    <property type="nucleotide sequence ID" value="XM_058473064.1"/>
</dbReference>
<sequence>MQRGVFLWARLVVRSLLNGIGHRANPRDLRKRLDRIPKGLDELFDSIFDSIDPEDRPLSDKLFLIAIKGIGKWEEPCDAMTFSRLEDLDDPNFPQNRPMRPQSQSEINEHIMRMPYLLDRFSKGLIEIKPQPKHTTEDHNEFHYRIEFYHRTVYEYIVGARQREMEIRNPGFDALASALRLAVANIKFLNLPDFQERPDYKEWTKSRDL</sequence>
<name>A0A9W9P747_9EURO</name>
<dbReference type="AlphaFoldDB" id="A0A9W9P747"/>
<protein>
    <recommendedName>
        <fullName evidence="1">DUF7791 domain-containing protein</fullName>
    </recommendedName>
</protein>